<dbReference type="InterPro" id="IPR020901">
    <property type="entry name" value="Prtase_inh_Kunz-CS"/>
</dbReference>
<dbReference type="PROSITE" id="PS50279">
    <property type="entry name" value="BPTI_KUNITZ_2"/>
    <property type="match status" value="2"/>
</dbReference>
<keyword evidence="3" id="KW-1185">Reference proteome</keyword>
<dbReference type="SMART" id="SM00289">
    <property type="entry name" value="WR1"/>
    <property type="match status" value="8"/>
</dbReference>
<dbReference type="Proteomes" id="UP000271889">
    <property type="component" value="Unassembled WGS sequence"/>
</dbReference>
<feature type="domain" description="BPTI/Kunitz inhibitor" evidence="1">
    <location>
        <begin position="94"/>
        <end position="146"/>
    </location>
</feature>
<protein>
    <recommendedName>
        <fullName evidence="1">BPTI/Kunitz inhibitor domain-containing protein</fullName>
    </recommendedName>
</protein>
<gene>
    <name evidence="2" type="ORF">CGOC_LOCUS417</name>
</gene>
<dbReference type="InterPro" id="IPR028150">
    <property type="entry name" value="Lustrin_cystein"/>
</dbReference>
<accession>A0A3P6RJU7</accession>
<reference evidence="2 3" key="1">
    <citation type="submission" date="2018-11" db="EMBL/GenBank/DDBJ databases">
        <authorList>
            <consortium name="Pathogen Informatics"/>
        </authorList>
    </citation>
    <scope>NUCLEOTIDE SEQUENCE [LARGE SCALE GENOMIC DNA]</scope>
</reference>
<dbReference type="InterPro" id="IPR006150">
    <property type="entry name" value="Cys_repeat_1"/>
</dbReference>
<dbReference type="EMBL" id="UYRV01000566">
    <property type="protein sequence ID" value="VDK44914.1"/>
    <property type="molecule type" value="Genomic_DNA"/>
</dbReference>
<dbReference type="GO" id="GO:0004867">
    <property type="term" value="F:serine-type endopeptidase inhibitor activity"/>
    <property type="evidence" value="ECO:0007669"/>
    <property type="project" value="InterPro"/>
</dbReference>
<dbReference type="PRINTS" id="PR00759">
    <property type="entry name" value="BASICPTASE"/>
</dbReference>
<feature type="non-terminal residue" evidence="2">
    <location>
        <position position="582"/>
    </location>
</feature>
<dbReference type="InterPro" id="IPR036880">
    <property type="entry name" value="Kunitz_BPTI_sf"/>
</dbReference>
<dbReference type="PROSITE" id="PS00280">
    <property type="entry name" value="BPTI_KUNITZ_1"/>
    <property type="match status" value="2"/>
</dbReference>
<evidence type="ECO:0000259" key="1">
    <source>
        <dbReference type="PROSITE" id="PS50279"/>
    </source>
</evidence>
<organism evidence="2 3">
    <name type="scientific">Cylicostephanus goldi</name>
    <name type="common">Nematode worm</name>
    <dbReference type="NCBI Taxonomy" id="71465"/>
    <lineage>
        <taxon>Eukaryota</taxon>
        <taxon>Metazoa</taxon>
        <taxon>Ecdysozoa</taxon>
        <taxon>Nematoda</taxon>
        <taxon>Chromadorea</taxon>
        <taxon>Rhabditida</taxon>
        <taxon>Rhabditina</taxon>
        <taxon>Rhabditomorpha</taxon>
        <taxon>Strongyloidea</taxon>
        <taxon>Strongylidae</taxon>
        <taxon>Cylicostephanus</taxon>
    </lineage>
</organism>
<dbReference type="PANTHER" id="PTHR46339:SF7">
    <property type="entry name" value="BPTI_KUNITZ INHIBITOR DOMAIN-CONTAINING PROTEIN"/>
    <property type="match status" value="1"/>
</dbReference>
<name>A0A3P6RJU7_CYLGO</name>
<feature type="domain" description="BPTI/Kunitz inhibitor" evidence="1">
    <location>
        <begin position="180"/>
        <end position="241"/>
    </location>
</feature>
<dbReference type="CDD" id="cd00109">
    <property type="entry name" value="Kunitz-type"/>
    <property type="match status" value="2"/>
</dbReference>
<feature type="non-terminal residue" evidence="2">
    <location>
        <position position="1"/>
    </location>
</feature>
<dbReference type="InterPro" id="IPR002223">
    <property type="entry name" value="Kunitz_BPTI"/>
</dbReference>
<dbReference type="AlphaFoldDB" id="A0A3P6RJU7"/>
<dbReference type="Pfam" id="PF00014">
    <property type="entry name" value="Kunitz_BPTI"/>
    <property type="match status" value="2"/>
</dbReference>
<evidence type="ECO:0000313" key="3">
    <source>
        <dbReference type="Proteomes" id="UP000271889"/>
    </source>
</evidence>
<dbReference type="OrthoDB" id="5950222at2759"/>
<dbReference type="SUPFAM" id="SSF57362">
    <property type="entry name" value="BPTI-like"/>
    <property type="match status" value="2"/>
</dbReference>
<dbReference type="Gene3D" id="4.10.410.10">
    <property type="entry name" value="Pancreatic trypsin inhibitor Kunitz domain"/>
    <property type="match status" value="2"/>
</dbReference>
<dbReference type="InterPro" id="IPR053014">
    <property type="entry name" value="Cuticle_assoc_divergent"/>
</dbReference>
<proteinExistence type="predicted"/>
<dbReference type="Pfam" id="PF14625">
    <property type="entry name" value="Lustrin_cystein"/>
    <property type="match status" value="8"/>
</dbReference>
<sequence>GDAYKDYQGNYYVCSNSGAGNSCPVNYECYFDGYVWGCCPTKGTVLYKYVSMHTASFYRQVLVRCRRLPRAICKLTNCGQMTRQSLYSISAYTCTLSPHKGVTCGSGSSYRYFYNSQTQECESFQYNGCDGNSNNFATRDDCESYCSVGGCPSGGTPERNEFGQLMVCSATQVCPTTHECTSVNSGSSVVNRCCPTRSYICSASARYYFNIVTKECTQFTYNGCSGNLNNFGTIEQCNNFCLSAACTPGDVAYVNPNTNMPYECNAALSNSCPTNFACTYDQLSGTSVCCGATHMGKLFSIYLLGLTNNVCPEGEKAYVNAVDMSVRECLINVEGSCPSNYLCRFNALKNRYYCCASITGDLCPAGKALYREPSSKAPIRAKKNVTFRCTISSSSNQCPNGYTCQSDVPGAFQGYCCSASHICPNKAEFYLEENSQMPRSCTVGAFITCPTGYSCQSTQTEFTTGHCCKGEVSSVSDGCPPNEYVYMKDNQIAPCDPFNPPNAPCPNGYSCQWSLSNQRYQCCGATPLTTPKSIAALGCPNNQVAFRDVATNAPRICTAASQNCPTGYFCQFSTTNNQFQCC</sequence>
<evidence type="ECO:0000313" key="2">
    <source>
        <dbReference type="EMBL" id="VDK44914.1"/>
    </source>
</evidence>
<dbReference type="PANTHER" id="PTHR46339">
    <property type="entry name" value="PROTEIN CBG15282-RELATED"/>
    <property type="match status" value="1"/>
</dbReference>
<dbReference type="SMART" id="SM00131">
    <property type="entry name" value="KU"/>
    <property type="match status" value="2"/>
</dbReference>